<dbReference type="Pfam" id="PF04892">
    <property type="entry name" value="VanZ"/>
    <property type="match status" value="1"/>
</dbReference>
<keyword evidence="1" id="KW-0812">Transmembrane</keyword>
<feature type="domain" description="VanZ-like" evidence="2">
    <location>
        <begin position="38"/>
        <end position="104"/>
    </location>
</feature>
<organism evidence="3 4">
    <name type="scientific">Parachitinimonas caeni</name>
    <dbReference type="NCBI Taxonomy" id="3031301"/>
    <lineage>
        <taxon>Bacteria</taxon>
        <taxon>Pseudomonadati</taxon>
        <taxon>Pseudomonadota</taxon>
        <taxon>Betaproteobacteria</taxon>
        <taxon>Neisseriales</taxon>
        <taxon>Chitinibacteraceae</taxon>
        <taxon>Parachitinimonas</taxon>
    </lineage>
</organism>
<reference evidence="3" key="1">
    <citation type="submission" date="2023-03" db="EMBL/GenBank/DDBJ databases">
        <title>Chitinimonas shenzhenensis gen. nov., sp. nov., a novel member of family Burkholderiaceae isolated from activated sludge collected in Shen Zhen, China.</title>
        <authorList>
            <person name="Wang X."/>
        </authorList>
    </citation>
    <scope>NUCLEOTIDE SEQUENCE</scope>
    <source>
        <strain evidence="3">DQS-5</strain>
    </source>
</reference>
<keyword evidence="1" id="KW-0472">Membrane</keyword>
<dbReference type="Proteomes" id="UP001172778">
    <property type="component" value="Unassembled WGS sequence"/>
</dbReference>
<sequence length="117" mass="12597">MPLHSTFSARLIGVCIALAILAGSLLPLSMPPAANSDKLLHLAGYGLLSGWWCLCLPHHRLRVALVATFYGVLIECLQALTPFRSFDVLDMLANGCGALLGMGMGLAWGSRLYKKRT</sequence>
<dbReference type="NCBIfam" id="NF037970">
    <property type="entry name" value="vanZ_1"/>
    <property type="match status" value="1"/>
</dbReference>
<accession>A0ABT7E084</accession>
<keyword evidence="4" id="KW-1185">Reference proteome</keyword>
<feature type="transmembrane region" description="Helical" evidence="1">
    <location>
        <begin position="7"/>
        <end position="27"/>
    </location>
</feature>
<dbReference type="PANTHER" id="PTHR28008:SF1">
    <property type="entry name" value="DOMAIN PROTEIN, PUTATIVE (AFU_ORTHOLOGUE AFUA_3G10980)-RELATED"/>
    <property type="match status" value="1"/>
</dbReference>
<comment type="caution">
    <text evidence="3">The sequence shown here is derived from an EMBL/GenBank/DDBJ whole genome shotgun (WGS) entry which is preliminary data.</text>
</comment>
<proteinExistence type="predicted"/>
<keyword evidence="1" id="KW-1133">Transmembrane helix</keyword>
<feature type="transmembrane region" description="Helical" evidence="1">
    <location>
        <begin position="63"/>
        <end position="80"/>
    </location>
</feature>
<dbReference type="PANTHER" id="PTHR28008">
    <property type="entry name" value="DOMAIN PROTEIN, PUTATIVE (AFU_ORTHOLOGUE AFUA_3G10980)-RELATED"/>
    <property type="match status" value="1"/>
</dbReference>
<dbReference type="InterPro" id="IPR006976">
    <property type="entry name" value="VanZ-like"/>
</dbReference>
<feature type="transmembrane region" description="Helical" evidence="1">
    <location>
        <begin position="39"/>
        <end position="56"/>
    </location>
</feature>
<evidence type="ECO:0000313" key="4">
    <source>
        <dbReference type="Proteomes" id="UP001172778"/>
    </source>
</evidence>
<feature type="transmembrane region" description="Helical" evidence="1">
    <location>
        <begin position="92"/>
        <end position="113"/>
    </location>
</feature>
<dbReference type="RefSeq" id="WP_284102005.1">
    <property type="nucleotide sequence ID" value="NZ_JARRAF010000022.1"/>
</dbReference>
<dbReference type="EMBL" id="JARRAF010000022">
    <property type="protein sequence ID" value="MDK2125696.1"/>
    <property type="molecule type" value="Genomic_DNA"/>
</dbReference>
<evidence type="ECO:0000256" key="1">
    <source>
        <dbReference type="SAM" id="Phobius"/>
    </source>
</evidence>
<evidence type="ECO:0000259" key="2">
    <source>
        <dbReference type="Pfam" id="PF04892"/>
    </source>
</evidence>
<evidence type="ECO:0000313" key="3">
    <source>
        <dbReference type="EMBL" id="MDK2125696.1"/>
    </source>
</evidence>
<gene>
    <name evidence="3" type="ORF">PZA18_16705</name>
</gene>
<protein>
    <submittedName>
        <fullName evidence="3">VanZ family protein</fullName>
    </submittedName>
</protein>
<name>A0ABT7E084_9NEIS</name>